<dbReference type="InterPro" id="IPR038988">
    <property type="entry name" value="Sas4"/>
</dbReference>
<dbReference type="OrthoDB" id="1938992at2759"/>
<accession>A0A8H6VG77</accession>
<feature type="compositionally biased region" description="Low complexity" evidence="1">
    <location>
        <begin position="108"/>
        <end position="117"/>
    </location>
</feature>
<feature type="region of interest" description="Disordered" evidence="1">
    <location>
        <begin position="552"/>
        <end position="576"/>
    </location>
</feature>
<name>A0A8H6VG77_9PEZI</name>
<feature type="compositionally biased region" description="Basic residues" evidence="1">
    <location>
        <begin position="91"/>
        <end position="107"/>
    </location>
</feature>
<feature type="compositionally biased region" description="Low complexity" evidence="1">
    <location>
        <begin position="475"/>
        <end position="485"/>
    </location>
</feature>
<dbReference type="EMBL" id="JABCIY010000191">
    <property type="protein sequence ID" value="KAF7189342.1"/>
    <property type="molecule type" value="Genomic_DNA"/>
</dbReference>
<feature type="compositionally biased region" description="Basic and acidic residues" evidence="1">
    <location>
        <begin position="413"/>
        <end position="423"/>
    </location>
</feature>
<comment type="caution">
    <text evidence="3">The sequence shown here is derived from an EMBL/GenBank/DDBJ whole genome shotgun (WGS) entry which is preliminary data.</text>
</comment>
<feature type="region of interest" description="Disordered" evidence="1">
    <location>
        <begin position="26"/>
        <end position="122"/>
    </location>
</feature>
<protein>
    <recommendedName>
        <fullName evidence="2">Something about silencing protein 4 domain-containing protein</fullName>
    </recommendedName>
</protein>
<evidence type="ECO:0000313" key="4">
    <source>
        <dbReference type="Proteomes" id="UP000660729"/>
    </source>
</evidence>
<dbReference type="AlphaFoldDB" id="A0A8H6VG77"/>
<feature type="compositionally biased region" description="Basic and acidic residues" evidence="1">
    <location>
        <begin position="202"/>
        <end position="217"/>
    </location>
</feature>
<feature type="region of interest" description="Disordered" evidence="1">
    <location>
        <begin position="137"/>
        <end position="217"/>
    </location>
</feature>
<feature type="domain" description="Something about silencing protein 4" evidence="2">
    <location>
        <begin position="316"/>
        <end position="410"/>
    </location>
</feature>
<dbReference type="GO" id="GO:0004402">
    <property type="term" value="F:histone acetyltransferase activity"/>
    <property type="evidence" value="ECO:0007669"/>
    <property type="project" value="TreeGrafter"/>
</dbReference>
<dbReference type="PANTHER" id="PTHR38422:SF1">
    <property type="entry name" value="SOMETHING ABOUT SILENCING PROTEIN 4"/>
    <property type="match status" value="1"/>
</dbReference>
<organism evidence="3 4">
    <name type="scientific">Pseudocercospora fuligena</name>
    <dbReference type="NCBI Taxonomy" id="685502"/>
    <lineage>
        <taxon>Eukaryota</taxon>
        <taxon>Fungi</taxon>
        <taxon>Dikarya</taxon>
        <taxon>Ascomycota</taxon>
        <taxon>Pezizomycotina</taxon>
        <taxon>Dothideomycetes</taxon>
        <taxon>Dothideomycetidae</taxon>
        <taxon>Mycosphaerellales</taxon>
        <taxon>Mycosphaerellaceae</taxon>
        <taxon>Pseudocercospora</taxon>
    </lineage>
</organism>
<feature type="region of interest" description="Disordered" evidence="1">
    <location>
        <begin position="413"/>
        <end position="485"/>
    </location>
</feature>
<evidence type="ECO:0000313" key="3">
    <source>
        <dbReference type="EMBL" id="KAF7189342.1"/>
    </source>
</evidence>
<feature type="compositionally biased region" description="Low complexity" evidence="1">
    <location>
        <begin position="37"/>
        <end position="48"/>
    </location>
</feature>
<feature type="compositionally biased region" description="Polar residues" evidence="1">
    <location>
        <begin position="287"/>
        <end position="301"/>
    </location>
</feature>
<dbReference type="PANTHER" id="PTHR38422">
    <property type="entry name" value="SOMETHING ABOUT SILENCING PROTEIN 4"/>
    <property type="match status" value="1"/>
</dbReference>
<dbReference type="Proteomes" id="UP000660729">
    <property type="component" value="Unassembled WGS sequence"/>
</dbReference>
<keyword evidence="4" id="KW-1185">Reference proteome</keyword>
<evidence type="ECO:0000259" key="2">
    <source>
        <dbReference type="Pfam" id="PF15460"/>
    </source>
</evidence>
<proteinExistence type="predicted"/>
<sequence length="576" mass="63901">MIFLDGNASDVEKWRCASARRAVCDEDKRVGRGKAPAASTTHRTAHSSASRDDGTNYGDTINVASREREIANSDSSDGMLVEDEIEGQPPAKKRKLSIRTSSHHHQQSQHSHAQLAHPQRKQSTLDAFLASTQLKPPTKIVRQEPHGRLQQTVNGVRSTLVADEDELLRPSPKPERIHAAARPSKSPAPQPSTSATVQPQQKQEEKRSLRSRDEGPRLKSELAVYFPNYEDIIFDVPKEQEFVTTDTVLYITDDAKKEDTSPAKSSKASAHARKASVNGAAGPPATPQRSLSNQFNGSPSLNLDFVSKNLPDNPEDPLTDDHFLKSHKRAERKEKQLRNIERERAMHEKVQLDRLLDGLLGHDWLRVLGITGVTETEAKKYEPKRNYFIAEVQALVDKFKQWKDQEKKLRLEKEAAQAAKHAEDEEGDTTEGSVEPPSSDLNASAARQLQQETVNALRAKVSSKGKERAHASGYASTSHPATPATPAPIKLMLPPAPPSPEVPITSFYAKPHLRDAALSKTRHGRNVTAFGLPLPEMEEKEFELPSEYITEDALKASARERRRRKRESAANTSGSK</sequence>
<dbReference type="GO" id="GO:0033255">
    <property type="term" value="C:SAS acetyltransferase complex"/>
    <property type="evidence" value="ECO:0007669"/>
    <property type="project" value="InterPro"/>
</dbReference>
<evidence type="ECO:0000256" key="1">
    <source>
        <dbReference type="SAM" id="MobiDB-lite"/>
    </source>
</evidence>
<gene>
    <name evidence="3" type="ORF">HII31_09320</name>
</gene>
<dbReference type="Pfam" id="PF15460">
    <property type="entry name" value="SAS4"/>
    <property type="match status" value="1"/>
</dbReference>
<dbReference type="InterPro" id="IPR029184">
    <property type="entry name" value="Sas4_dom"/>
</dbReference>
<reference evidence="3" key="1">
    <citation type="submission" date="2020-04" db="EMBL/GenBank/DDBJ databases">
        <title>Draft genome resource of the tomato pathogen Pseudocercospora fuligena.</title>
        <authorList>
            <person name="Zaccaron A."/>
        </authorList>
    </citation>
    <scope>NUCLEOTIDE SEQUENCE</scope>
    <source>
        <strain evidence="3">PF001</strain>
    </source>
</reference>
<feature type="region of interest" description="Disordered" evidence="1">
    <location>
        <begin position="256"/>
        <end position="332"/>
    </location>
</feature>
<feature type="compositionally biased region" description="Polar residues" evidence="1">
    <location>
        <begin position="439"/>
        <end position="454"/>
    </location>
</feature>
<feature type="compositionally biased region" description="Polar residues" evidence="1">
    <location>
        <begin position="191"/>
        <end position="201"/>
    </location>
</feature>